<dbReference type="eggNOG" id="COG1168">
    <property type="taxonomic scope" value="Bacteria"/>
</dbReference>
<accession>R4K6U6</accession>
<dbReference type="InterPro" id="IPR004839">
    <property type="entry name" value="Aminotransferase_I/II_large"/>
</dbReference>
<dbReference type="InterPro" id="IPR015424">
    <property type="entry name" value="PyrdxlP-dep_Trfase"/>
</dbReference>
<evidence type="ECO:0000256" key="1">
    <source>
        <dbReference type="ARBA" id="ARBA00001933"/>
    </source>
</evidence>
<name>R4K6U6_CLOPA</name>
<evidence type="ECO:0000313" key="8">
    <source>
        <dbReference type="Proteomes" id="UP000013523"/>
    </source>
</evidence>
<dbReference type="CDD" id="cd00609">
    <property type="entry name" value="AAT_like"/>
    <property type="match status" value="1"/>
</dbReference>
<dbReference type="KEGG" id="cpas:Clopa_1250"/>
<dbReference type="RefSeq" id="WP_015614562.1">
    <property type="nucleotide sequence ID" value="NC_021182.1"/>
</dbReference>
<proteinExistence type="inferred from homology"/>
<evidence type="ECO:0000256" key="2">
    <source>
        <dbReference type="ARBA" id="ARBA00012224"/>
    </source>
</evidence>
<dbReference type="GO" id="GO:0030170">
    <property type="term" value="F:pyridoxal phosphate binding"/>
    <property type="evidence" value="ECO:0007669"/>
    <property type="project" value="InterPro"/>
</dbReference>
<dbReference type="PATRIC" id="fig|86416.3.peg.1250"/>
<comment type="cofactor">
    <cofactor evidence="1">
        <name>pyridoxal 5'-phosphate</name>
        <dbReference type="ChEBI" id="CHEBI:597326"/>
    </cofactor>
</comment>
<keyword evidence="4" id="KW-0456">Lyase</keyword>
<dbReference type="InterPro" id="IPR015422">
    <property type="entry name" value="PyrdxlP-dep_Trfase_small"/>
</dbReference>
<dbReference type="Proteomes" id="UP000013523">
    <property type="component" value="Chromosome"/>
</dbReference>
<organism evidence="7 8">
    <name type="scientific">Clostridium pasteurianum BC1</name>
    <dbReference type="NCBI Taxonomy" id="86416"/>
    <lineage>
        <taxon>Bacteria</taxon>
        <taxon>Bacillati</taxon>
        <taxon>Bacillota</taxon>
        <taxon>Clostridia</taxon>
        <taxon>Eubacteriales</taxon>
        <taxon>Clostridiaceae</taxon>
        <taxon>Clostridium</taxon>
    </lineage>
</organism>
<evidence type="ECO:0000256" key="3">
    <source>
        <dbReference type="ARBA" id="ARBA00022898"/>
    </source>
</evidence>
<dbReference type="GO" id="GO:0047804">
    <property type="term" value="F:cysteine-S-conjugate beta-lyase activity"/>
    <property type="evidence" value="ECO:0007669"/>
    <property type="project" value="UniProtKB-EC"/>
</dbReference>
<dbReference type="HOGENOM" id="CLU_017584_15_0_9"/>
<gene>
    <name evidence="7" type="ORF">Clopa_1250</name>
</gene>
<protein>
    <recommendedName>
        <fullName evidence="2">cysteine-S-conjugate beta-lyase</fullName>
        <ecNumber evidence="2">4.4.1.13</ecNumber>
    </recommendedName>
</protein>
<dbReference type="Gene3D" id="3.40.640.10">
    <property type="entry name" value="Type I PLP-dependent aspartate aminotransferase-like (Major domain)"/>
    <property type="match status" value="1"/>
</dbReference>
<dbReference type="PANTHER" id="PTHR43525">
    <property type="entry name" value="PROTEIN MALY"/>
    <property type="match status" value="1"/>
</dbReference>
<dbReference type="InterPro" id="IPR015421">
    <property type="entry name" value="PyrdxlP-dep_Trfase_major"/>
</dbReference>
<dbReference type="Gene3D" id="3.90.1150.10">
    <property type="entry name" value="Aspartate Aminotransferase, domain 1"/>
    <property type="match status" value="1"/>
</dbReference>
<evidence type="ECO:0000256" key="5">
    <source>
        <dbReference type="ARBA" id="ARBA00037974"/>
    </source>
</evidence>
<evidence type="ECO:0000313" key="7">
    <source>
        <dbReference type="EMBL" id="AGK96239.1"/>
    </source>
</evidence>
<dbReference type="OrthoDB" id="9802872at2"/>
<dbReference type="NCBIfam" id="TIGR04350">
    <property type="entry name" value="C_S_lyase_PatB"/>
    <property type="match status" value="1"/>
</dbReference>
<evidence type="ECO:0000259" key="6">
    <source>
        <dbReference type="Pfam" id="PF00155"/>
    </source>
</evidence>
<feature type="domain" description="Aminotransferase class I/classII large" evidence="6">
    <location>
        <begin position="28"/>
        <end position="368"/>
    </location>
</feature>
<dbReference type="STRING" id="86416.Clopa_1250"/>
<dbReference type="EC" id="4.4.1.13" evidence="2"/>
<sequence>MKFDFDSIINRKGTNSIKWDTVPEGYIPLFIADMDFKSSPAIIKAIEKRTAHGVFGYTNPGEEVYDAIFKWFYKEYGFQLKKSWITWLPGVVPGLRVASAMGQGDVITTTPNYSMLLSAPVKAGRHRIVSPLKLGSRGYEMNFEDLERRITPETKVFLLCNPHNPVGRVYTKEELLKAAEFCNKHDLILVSDEIHCELVFDRPHIPIVTTGDIALQRSITLMSPGKTYNIPGIPIAFAIIPNKNLKKRFEAAGYAMPHPGILNYEVCRAAYGDSEQWKKELINYLRDNRDYIEREISNRFPGVIYTHVEGTYLMWLDFRPLGIEKPFQFFYEKAKVVFSDGKDFGEDGFVRLNFGCSRQLLEEAFHRIEDAIRK</sequence>
<dbReference type="AlphaFoldDB" id="R4K6U6"/>
<dbReference type="Pfam" id="PF00155">
    <property type="entry name" value="Aminotran_1_2"/>
    <property type="match status" value="1"/>
</dbReference>
<keyword evidence="8" id="KW-1185">Reference proteome</keyword>
<dbReference type="EMBL" id="CP003261">
    <property type="protein sequence ID" value="AGK96239.1"/>
    <property type="molecule type" value="Genomic_DNA"/>
</dbReference>
<keyword evidence="3" id="KW-0663">Pyridoxal phosphate</keyword>
<dbReference type="PANTHER" id="PTHR43525:SF1">
    <property type="entry name" value="PROTEIN MALY"/>
    <property type="match status" value="1"/>
</dbReference>
<dbReference type="InterPro" id="IPR051798">
    <property type="entry name" value="Class-II_PLP-Dep_Aminotrans"/>
</dbReference>
<dbReference type="InterPro" id="IPR027619">
    <property type="entry name" value="C-S_lyase_PatB-like"/>
</dbReference>
<dbReference type="SUPFAM" id="SSF53383">
    <property type="entry name" value="PLP-dependent transferases"/>
    <property type="match status" value="1"/>
</dbReference>
<comment type="similarity">
    <text evidence="5">Belongs to the class-II pyridoxal-phosphate-dependent aminotransferase family. MalY/PatB cystathionine beta-lyase subfamily.</text>
</comment>
<reference evidence="7 8" key="1">
    <citation type="submission" date="2012-01" db="EMBL/GenBank/DDBJ databases">
        <title>Complete sequence of chromosome of Clostridium pasteurianum BC1.</title>
        <authorList>
            <consortium name="US DOE Joint Genome Institute"/>
            <person name="Lucas S."/>
            <person name="Han J."/>
            <person name="Lapidus A."/>
            <person name="Cheng J.-F."/>
            <person name="Goodwin L."/>
            <person name="Pitluck S."/>
            <person name="Peters L."/>
            <person name="Mikhailova N."/>
            <person name="Teshima H."/>
            <person name="Detter J.C."/>
            <person name="Han C."/>
            <person name="Tapia R."/>
            <person name="Land M."/>
            <person name="Hauser L."/>
            <person name="Kyrpides N."/>
            <person name="Ivanova N."/>
            <person name="Pagani I."/>
            <person name="Dunn J."/>
            <person name="Taghavi S."/>
            <person name="Francis A."/>
            <person name="van der Lelie D."/>
            <person name="Woyke T."/>
        </authorList>
    </citation>
    <scope>NUCLEOTIDE SEQUENCE [LARGE SCALE GENOMIC DNA]</scope>
    <source>
        <strain evidence="7 8">BC1</strain>
    </source>
</reference>
<evidence type="ECO:0000256" key="4">
    <source>
        <dbReference type="ARBA" id="ARBA00023239"/>
    </source>
</evidence>